<evidence type="ECO:0000313" key="2">
    <source>
        <dbReference type="Proteomes" id="UP000021816"/>
    </source>
</evidence>
<comment type="caution">
    <text evidence="1">The sequence shown here is derived from an EMBL/GenBank/DDBJ whole genome shotgun (WGS) entry which is preliminary data.</text>
</comment>
<gene>
    <name evidence="1" type="ORF">AW10_02563</name>
</gene>
<evidence type="ECO:0000313" key="1">
    <source>
        <dbReference type="EMBL" id="EXI79167.1"/>
    </source>
</evidence>
<name>A0A011PQ70_9PROT</name>
<sequence>MCYQAVVSPAPGAAVKHGHSYGIIQDLREGLPNGSPSTSWEKAEKGARLSFVVYATKETTLPKRSDGTAPLSCCTFATSLVRQ</sequence>
<dbReference type="Proteomes" id="UP000021816">
    <property type="component" value="Unassembled WGS sequence"/>
</dbReference>
<reference evidence="1 2" key="1">
    <citation type="submission" date="2014-02" db="EMBL/GenBank/DDBJ databases">
        <title>Expanding our view of genomic diversity in Candidatus Accumulibacter clades.</title>
        <authorList>
            <person name="Skennerton C.T."/>
            <person name="Barr J.J."/>
            <person name="Slater F.R."/>
            <person name="Bond P.L."/>
            <person name="Tyson G.W."/>
        </authorList>
    </citation>
    <scope>NUCLEOTIDE SEQUENCE [LARGE SCALE GENOMIC DNA]</scope>
    <source>
        <strain evidence="2">BA-92</strain>
    </source>
</reference>
<proteinExistence type="predicted"/>
<organism evidence="1 2">
    <name type="scientific">Candidatus Accumulibacter appositus</name>
    <dbReference type="NCBI Taxonomy" id="1454003"/>
    <lineage>
        <taxon>Bacteria</taxon>
        <taxon>Pseudomonadati</taxon>
        <taxon>Pseudomonadota</taxon>
        <taxon>Betaproteobacteria</taxon>
        <taxon>Candidatus Accumulibacter</taxon>
    </lineage>
</organism>
<dbReference type="EMBL" id="JEMX01000060">
    <property type="protein sequence ID" value="EXI79167.1"/>
    <property type="molecule type" value="Genomic_DNA"/>
</dbReference>
<accession>A0A011PQ70</accession>
<dbReference type="AlphaFoldDB" id="A0A011PQ70"/>
<protein>
    <submittedName>
        <fullName evidence="1">Uncharacterized protein</fullName>
    </submittedName>
</protein>